<name>A0A8S5NCU5_9CAUD</name>
<dbReference type="EMBL" id="BK015126">
    <property type="protein sequence ID" value="DAD92056.1"/>
    <property type="molecule type" value="Genomic_DNA"/>
</dbReference>
<sequence length="48" mass="5282">MTNGKASHFAVLFLYLENYDFMKISIDHLVVIGAFFCHDGGCAGGKQD</sequence>
<reference evidence="1" key="1">
    <citation type="journal article" date="2021" name="Proc. Natl. Acad. Sci. U.S.A.">
        <title>A Catalog of Tens of Thousands of Viruses from Human Metagenomes Reveals Hidden Associations with Chronic Diseases.</title>
        <authorList>
            <person name="Tisza M.J."/>
            <person name="Buck C.B."/>
        </authorList>
    </citation>
    <scope>NUCLEOTIDE SEQUENCE</scope>
    <source>
        <strain evidence="1">CtwWa4</strain>
    </source>
</reference>
<evidence type="ECO:0000313" key="1">
    <source>
        <dbReference type="EMBL" id="DAD92056.1"/>
    </source>
</evidence>
<accession>A0A8S5NCU5</accession>
<organism evidence="1">
    <name type="scientific">Siphoviridae sp. ctwWa4</name>
    <dbReference type="NCBI Taxonomy" id="2826517"/>
    <lineage>
        <taxon>Viruses</taxon>
        <taxon>Duplodnaviria</taxon>
        <taxon>Heunggongvirae</taxon>
        <taxon>Uroviricota</taxon>
        <taxon>Caudoviricetes</taxon>
    </lineage>
</organism>
<proteinExistence type="predicted"/>
<protein>
    <submittedName>
        <fullName evidence="1">Uncharacterized protein</fullName>
    </submittedName>
</protein>